<evidence type="ECO:0000313" key="2">
    <source>
        <dbReference type="EMBL" id="GKV28941.1"/>
    </source>
</evidence>
<feature type="region of interest" description="Disordered" evidence="1">
    <location>
        <begin position="1"/>
        <end position="37"/>
    </location>
</feature>
<sequence length="463" mass="50036">METTREMKTINGGLSPNPVMKESSVPSSRVRDDNPADETEISIFDAQKYFSDTTADPRLCKRVSTITVSNLDTFPDRLSVSRFSSASSADGNGRSYRPHSFHATPTASSEVSWNSQAGLLSNLPGAMAISMQNPSAERKKKSRSSVKSWIFRRRCPCSGKKSVLVEDKLAAPRTSVASVLSNRVNGCLNLNQKQQSPNSADKCLGTTNWGDRREMISNPHRISAEILLPSRVVASTRPLSDTAGFTFPILNQSNPPPPPPLKLPLNSSPPRDSLEVFQPSEERAWRKSSEIQRKLASPKSRTHTADDDVASDASSDLFEIESFSTQPTSYPHPRDPLDDAPSSRRPSVGLGPYRPPVTPPECYTPSEVSIDWSVTTTEGFDRSSVAASEADDRTSTVDGGNVAKKRGNGSLLSCRCEKAVSVGPHPVKCVVPGGEGPATTTLRHVGSLNKPPLGRLSVPLTAK</sequence>
<accession>A0AAV5KW96</accession>
<proteinExistence type="predicted"/>
<feature type="region of interest" description="Disordered" evidence="1">
    <location>
        <begin position="245"/>
        <end position="365"/>
    </location>
</feature>
<keyword evidence="3" id="KW-1185">Reference proteome</keyword>
<dbReference type="AlphaFoldDB" id="A0AAV5KW96"/>
<dbReference type="EMBL" id="BPVZ01000081">
    <property type="protein sequence ID" value="GKV28941.1"/>
    <property type="molecule type" value="Genomic_DNA"/>
</dbReference>
<feature type="region of interest" description="Disordered" evidence="1">
    <location>
        <begin position="82"/>
        <end position="108"/>
    </location>
</feature>
<dbReference type="Proteomes" id="UP001054252">
    <property type="component" value="Unassembled WGS sequence"/>
</dbReference>
<feature type="compositionally biased region" description="Basic and acidic residues" evidence="1">
    <location>
        <begin position="280"/>
        <end position="293"/>
    </location>
</feature>
<evidence type="ECO:0000313" key="3">
    <source>
        <dbReference type="Proteomes" id="UP001054252"/>
    </source>
</evidence>
<gene>
    <name evidence="2" type="ORF">SLEP1_g37925</name>
</gene>
<name>A0AAV5KW96_9ROSI</name>
<dbReference type="GO" id="GO:0009638">
    <property type="term" value="P:phototropism"/>
    <property type="evidence" value="ECO:0007669"/>
    <property type="project" value="InterPro"/>
</dbReference>
<dbReference type="PANTHER" id="PTHR33781">
    <property type="entry name" value="PROTEIN PHYTOCHROME KINASE SUBSTRATE 1-RELATED"/>
    <property type="match status" value="1"/>
</dbReference>
<protein>
    <recommendedName>
        <fullName evidence="4">Protein PHYTOCHROME KINASE SUBSTRATE 4</fullName>
    </recommendedName>
</protein>
<evidence type="ECO:0000256" key="1">
    <source>
        <dbReference type="SAM" id="MobiDB-lite"/>
    </source>
</evidence>
<organism evidence="2 3">
    <name type="scientific">Rubroshorea leprosula</name>
    <dbReference type="NCBI Taxonomy" id="152421"/>
    <lineage>
        <taxon>Eukaryota</taxon>
        <taxon>Viridiplantae</taxon>
        <taxon>Streptophyta</taxon>
        <taxon>Embryophyta</taxon>
        <taxon>Tracheophyta</taxon>
        <taxon>Spermatophyta</taxon>
        <taxon>Magnoliopsida</taxon>
        <taxon>eudicotyledons</taxon>
        <taxon>Gunneridae</taxon>
        <taxon>Pentapetalae</taxon>
        <taxon>rosids</taxon>
        <taxon>malvids</taxon>
        <taxon>Malvales</taxon>
        <taxon>Dipterocarpaceae</taxon>
        <taxon>Rubroshorea</taxon>
    </lineage>
</organism>
<reference evidence="2 3" key="1">
    <citation type="journal article" date="2021" name="Commun. Biol.">
        <title>The genome of Shorea leprosula (Dipterocarpaceae) highlights the ecological relevance of drought in aseasonal tropical rainforests.</title>
        <authorList>
            <person name="Ng K.K.S."/>
            <person name="Kobayashi M.J."/>
            <person name="Fawcett J.A."/>
            <person name="Hatakeyama M."/>
            <person name="Paape T."/>
            <person name="Ng C.H."/>
            <person name="Ang C.C."/>
            <person name="Tnah L.H."/>
            <person name="Lee C.T."/>
            <person name="Nishiyama T."/>
            <person name="Sese J."/>
            <person name="O'Brien M.J."/>
            <person name="Copetti D."/>
            <person name="Mohd Noor M.I."/>
            <person name="Ong R.C."/>
            <person name="Putra M."/>
            <person name="Sireger I.Z."/>
            <person name="Indrioko S."/>
            <person name="Kosugi Y."/>
            <person name="Izuno A."/>
            <person name="Isagi Y."/>
            <person name="Lee S.L."/>
            <person name="Shimizu K.K."/>
        </authorList>
    </citation>
    <scope>NUCLEOTIDE SEQUENCE [LARGE SCALE GENOMIC DNA]</scope>
    <source>
        <strain evidence="2">214</strain>
    </source>
</reference>
<dbReference type="InterPro" id="IPR039615">
    <property type="entry name" value="PKS"/>
</dbReference>
<feature type="region of interest" description="Disordered" evidence="1">
    <location>
        <begin position="380"/>
        <end position="407"/>
    </location>
</feature>
<evidence type="ECO:0008006" key="4">
    <source>
        <dbReference type="Google" id="ProtNLM"/>
    </source>
</evidence>
<dbReference type="PANTHER" id="PTHR33781:SF1">
    <property type="entry name" value="PROTEIN PHYTOCHROME KINASE SUBSTRATE 4"/>
    <property type="match status" value="1"/>
</dbReference>
<comment type="caution">
    <text evidence="2">The sequence shown here is derived from an EMBL/GenBank/DDBJ whole genome shotgun (WGS) entry which is preliminary data.</text>
</comment>